<dbReference type="EMBL" id="JAEDXG010000079">
    <property type="protein sequence ID" value="MBH9702572.1"/>
    <property type="molecule type" value="Genomic_DNA"/>
</dbReference>
<proteinExistence type="predicted"/>
<organism evidence="2 3">
    <name type="scientific">Burkholderia cepacia</name>
    <name type="common">Pseudomonas cepacia</name>
    <dbReference type="NCBI Taxonomy" id="292"/>
    <lineage>
        <taxon>Bacteria</taxon>
        <taxon>Pseudomonadati</taxon>
        <taxon>Pseudomonadota</taxon>
        <taxon>Betaproteobacteria</taxon>
        <taxon>Burkholderiales</taxon>
        <taxon>Burkholderiaceae</taxon>
        <taxon>Burkholderia</taxon>
        <taxon>Burkholderia cepacia complex</taxon>
    </lineage>
</organism>
<name>A0A8I1B0F3_BURCE</name>
<comment type="caution">
    <text evidence="2">The sequence shown here is derived from an EMBL/GenBank/DDBJ whole genome shotgun (WGS) entry which is preliminary data.</text>
</comment>
<evidence type="ECO:0000256" key="1">
    <source>
        <dbReference type="SAM" id="MobiDB-lite"/>
    </source>
</evidence>
<evidence type="ECO:0000313" key="2">
    <source>
        <dbReference type="EMBL" id="MBH9702572.1"/>
    </source>
</evidence>
<dbReference type="Proteomes" id="UP000645612">
    <property type="component" value="Unassembled WGS sequence"/>
</dbReference>
<accession>A0A8I1B0F3</accession>
<gene>
    <name evidence="2" type="ORF">JAO13_39705</name>
</gene>
<sequence>MFKDVRPASAAFPEIYWSVMARPWLRRNAWNVVFDRMLAAIIDQTRNDGNIGVPARNAGRRPAGRAGFRRAAPTAARTRAAFARETLINGPTSEVAGEMASNFLDD</sequence>
<dbReference type="RefSeq" id="WP_198114364.1">
    <property type="nucleotide sequence ID" value="NZ_JAEDXG010000079.1"/>
</dbReference>
<dbReference type="AlphaFoldDB" id="A0A8I1B0F3"/>
<reference evidence="2" key="1">
    <citation type="submission" date="2020-12" db="EMBL/GenBank/DDBJ databases">
        <title>Burkholderia cepacia complex in Mexico.</title>
        <authorList>
            <person name="Estrada P."/>
        </authorList>
    </citation>
    <scope>NUCLEOTIDE SEQUENCE</scope>
    <source>
        <strain evidence="2">871</strain>
    </source>
</reference>
<feature type="region of interest" description="Disordered" evidence="1">
    <location>
        <begin position="49"/>
        <end position="70"/>
    </location>
</feature>
<feature type="non-terminal residue" evidence="2">
    <location>
        <position position="106"/>
    </location>
</feature>
<protein>
    <submittedName>
        <fullName evidence="2">Uncharacterized protein</fullName>
    </submittedName>
</protein>
<evidence type="ECO:0000313" key="3">
    <source>
        <dbReference type="Proteomes" id="UP000645612"/>
    </source>
</evidence>